<proteinExistence type="predicted"/>
<feature type="domain" description="SbsA Ig-like" evidence="3">
    <location>
        <begin position="19"/>
        <end position="115"/>
    </location>
</feature>
<feature type="signal peptide" evidence="2">
    <location>
        <begin position="1"/>
        <end position="20"/>
    </location>
</feature>
<evidence type="ECO:0000256" key="1">
    <source>
        <dbReference type="ARBA" id="ARBA00022729"/>
    </source>
</evidence>
<dbReference type="Pfam" id="PF13205">
    <property type="entry name" value="Big_5"/>
    <property type="match status" value="4"/>
</dbReference>
<dbReference type="Proteomes" id="UP000265341">
    <property type="component" value="Unassembled WGS sequence"/>
</dbReference>
<evidence type="ECO:0000313" key="5">
    <source>
        <dbReference type="Proteomes" id="UP000265341"/>
    </source>
</evidence>
<feature type="domain" description="SbsA Ig-like" evidence="3">
    <location>
        <begin position="331"/>
        <end position="425"/>
    </location>
</feature>
<dbReference type="Gene3D" id="2.60.40.3710">
    <property type="match status" value="3"/>
</dbReference>
<evidence type="ECO:0000259" key="3">
    <source>
        <dbReference type="Pfam" id="PF13205"/>
    </source>
</evidence>
<keyword evidence="5" id="KW-1185">Reference proteome</keyword>
<dbReference type="PROSITE" id="PS51257">
    <property type="entry name" value="PROKAR_LIPOPROTEIN"/>
    <property type="match status" value="1"/>
</dbReference>
<organism evidence="4 5">
    <name type="scientific">Calidithermus roseus</name>
    <dbReference type="NCBI Taxonomy" id="1644118"/>
    <lineage>
        <taxon>Bacteria</taxon>
        <taxon>Thermotogati</taxon>
        <taxon>Deinococcota</taxon>
        <taxon>Deinococci</taxon>
        <taxon>Thermales</taxon>
        <taxon>Thermaceae</taxon>
        <taxon>Calidithermus</taxon>
    </lineage>
</organism>
<dbReference type="Gene3D" id="2.60.40.10">
    <property type="entry name" value="Immunoglobulins"/>
    <property type="match status" value="1"/>
</dbReference>
<dbReference type="InterPro" id="IPR013783">
    <property type="entry name" value="Ig-like_fold"/>
</dbReference>
<dbReference type="SUPFAM" id="SSF49265">
    <property type="entry name" value="Fibronectin type III"/>
    <property type="match status" value="1"/>
</dbReference>
<evidence type="ECO:0000313" key="4">
    <source>
        <dbReference type="EMBL" id="RIH89594.1"/>
    </source>
</evidence>
<dbReference type="OrthoDB" id="504962at2"/>
<evidence type="ECO:0000256" key="2">
    <source>
        <dbReference type="SAM" id="SignalP"/>
    </source>
</evidence>
<keyword evidence="1 2" id="KW-0732">Signal</keyword>
<gene>
    <name evidence="4" type="ORF">Mrose_00182</name>
</gene>
<dbReference type="InterPro" id="IPR032812">
    <property type="entry name" value="SbsA_Ig"/>
</dbReference>
<accession>A0A399EYF8</accession>
<comment type="caution">
    <text evidence="4">The sequence shown here is derived from an EMBL/GenBank/DDBJ whole genome shotgun (WGS) entry which is preliminary data.</text>
</comment>
<feature type="domain" description="SbsA Ig-like" evidence="3">
    <location>
        <begin position="215"/>
        <end position="325"/>
    </location>
</feature>
<dbReference type="Gene3D" id="2.60.40.1220">
    <property type="match status" value="1"/>
</dbReference>
<dbReference type="InterPro" id="IPR036116">
    <property type="entry name" value="FN3_sf"/>
</dbReference>
<name>A0A399EYF8_9DEIN</name>
<dbReference type="InterPro" id="IPR014755">
    <property type="entry name" value="Cu-Rt/internalin_Ig-like"/>
</dbReference>
<reference evidence="4 5" key="1">
    <citation type="submission" date="2018-08" db="EMBL/GenBank/DDBJ databases">
        <title>Meiothermus roseus NBRC 110900 genome sequencing project.</title>
        <authorList>
            <person name="Da Costa M.S."/>
            <person name="Albuquerque L."/>
            <person name="Raposo P."/>
            <person name="Froufe H.J.C."/>
            <person name="Barroso C.S."/>
            <person name="Egas C."/>
        </authorList>
    </citation>
    <scope>NUCLEOTIDE SEQUENCE [LARGE SCALE GENOMIC DNA]</scope>
    <source>
        <strain evidence="4 5">NBRC 110900</strain>
    </source>
</reference>
<sequence length="540" mass="56294">MKLRPIFVLLALAACQSADTIPPTIASSLPANGATGVALDAKLVLTFSEAIKPETLGVTSSPAITLGPVTWNDAKTAVFSPPGGWQAATSYNLDIEAKDLAANALSGNKTITFQTVPPLDSTPPATPTGVKATAGDGEFFVEWNPNLEPDLAGYTLYVGTAADALLPILFVEKPATLAKVTGLENGKTYFYALDAQDTSGNRSAKSSVASVAPKDMVPPTLLSSEPANGATGLAFVPLLRFTFSEPMDKNSVEIGMCVSTDPPASASCDAPVAVNFGTPTWSENDTQVQFTPTDQLQSGKTHVLVISAKDKGGNPLSGPNKVAFSLQATPDTTPPKVTSTAALISPETHRGRIVLEFSEAMDQQSVQAAFLSQPALACSWVWDGNVATCNTTFQQFTTYTITLGSGAKDTAGNALAAPHQFSFATGNFNPRLKNVSPRDGAFNVSVTAPITFTFTEAMDQDSVQGALEVKVGGSSVSGTLSWSSDSTQVTFTPSAAYGYGKTVTWKISTAAREQSAGRVIGLPLPEEVSGSFVTEMVIGR</sequence>
<feature type="chain" id="PRO_5017341709" evidence="2">
    <location>
        <begin position="21"/>
        <end position="540"/>
    </location>
</feature>
<dbReference type="RefSeq" id="WP_119275559.1">
    <property type="nucleotide sequence ID" value="NZ_QWLA01000002.1"/>
</dbReference>
<dbReference type="AlphaFoldDB" id="A0A399EYF8"/>
<protein>
    <submittedName>
        <fullName evidence="4">Bacterial Ig-like domain protein</fullName>
    </submittedName>
</protein>
<feature type="domain" description="SbsA Ig-like" evidence="3">
    <location>
        <begin position="430"/>
        <end position="514"/>
    </location>
</feature>
<dbReference type="EMBL" id="QWLA01000002">
    <property type="protein sequence ID" value="RIH89594.1"/>
    <property type="molecule type" value="Genomic_DNA"/>
</dbReference>